<dbReference type="Gene3D" id="1.25.40.10">
    <property type="entry name" value="Tetratricopeptide repeat domain"/>
    <property type="match status" value="3"/>
</dbReference>
<keyword evidence="2" id="KW-0802">TPR repeat</keyword>
<dbReference type="InterPro" id="IPR011009">
    <property type="entry name" value="Kinase-like_dom_sf"/>
</dbReference>
<dbReference type="PANTHER" id="PTHR45641:SF19">
    <property type="entry name" value="NEPHROCYSTIN-3"/>
    <property type="match status" value="1"/>
</dbReference>
<organism evidence="4 5">
    <name type="scientific">Epicoccum nigrum</name>
    <name type="common">Soil fungus</name>
    <name type="synonym">Epicoccum purpurascens</name>
    <dbReference type="NCBI Taxonomy" id="105696"/>
    <lineage>
        <taxon>Eukaryota</taxon>
        <taxon>Fungi</taxon>
        <taxon>Dikarya</taxon>
        <taxon>Ascomycota</taxon>
        <taxon>Pezizomycotina</taxon>
        <taxon>Dothideomycetes</taxon>
        <taxon>Pleosporomycetidae</taxon>
        <taxon>Pleosporales</taxon>
        <taxon>Pleosporineae</taxon>
        <taxon>Didymellaceae</taxon>
        <taxon>Epicoccum</taxon>
    </lineage>
</organism>
<dbReference type="Pfam" id="PF00069">
    <property type="entry name" value="Pkinase"/>
    <property type="match status" value="1"/>
</dbReference>
<dbReference type="SUPFAM" id="SSF56112">
    <property type="entry name" value="Protein kinase-like (PK-like)"/>
    <property type="match status" value="1"/>
</dbReference>
<dbReference type="Pfam" id="PF13374">
    <property type="entry name" value="TPR_10"/>
    <property type="match status" value="2"/>
</dbReference>
<dbReference type="PROSITE" id="PS50011">
    <property type="entry name" value="PROTEIN_KINASE_DOM"/>
    <property type="match status" value="1"/>
</dbReference>
<dbReference type="GO" id="GO:0005524">
    <property type="term" value="F:ATP binding"/>
    <property type="evidence" value="ECO:0007669"/>
    <property type="project" value="InterPro"/>
</dbReference>
<dbReference type="STRING" id="105696.A0A1Y2M8V2"/>
<dbReference type="InterPro" id="IPR011990">
    <property type="entry name" value="TPR-like_helical_dom_sf"/>
</dbReference>
<evidence type="ECO:0000256" key="1">
    <source>
        <dbReference type="ARBA" id="ARBA00022737"/>
    </source>
</evidence>
<dbReference type="SUPFAM" id="SSF48452">
    <property type="entry name" value="TPR-like"/>
    <property type="match status" value="3"/>
</dbReference>
<evidence type="ECO:0000313" key="4">
    <source>
        <dbReference type="EMBL" id="OSS51658.1"/>
    </source>
</evidence>
<dbReference type="InterPro" id="IPR008271">
    <property type="entry name" value="Ser/Thr_kinase_AS"/>
</dbReference>
<evidence type="ECO:0000313" key="5">
    <source>
        <dbReference type="Proteomes" id="UP000193240"/>
    </source>
</evidence>
<dbReference type="AlphaFoldDB" id="A0A1Y2M8V2"/>
<name>A0A1Y2M8V2_EPING</name>
<dbReference type="InterPro" id="IPR000719">
    <property type="entry name" value="Prot_kinase_dom"/>
</dbReference>
<evidence type="ECO:0000259" key="3">
    <source>
        <dbReference type="PROSITE" id="PS50011"/>
    </source>
</evidence>
<accession>A0A1Y2M8V2</accession>
<dbReference type="SMART" id="SM00220">
    <property type="entry name" value="S_TKc"/>
    <property type="match status" value="1"/>
</dbReference>
<dbReference type="EMBL" id="KZ107840">
    <property type="protein sequence ID" value="OSS51658.1"/>
    <property type="molecule type" value="Genomic_DNA"/>
</dbReference>
<dbReference type="Pfam" id="PF13424">
    <property type="entry name" value="TPR_12"/>
    <property type="match status" value="3"/>
</dbReference>
<dbReference type="Gene3D" id="1.10.510.10">
    <property type="entry name" value="Transferase(Phosphotransferase) domain 1"/>
    <property type="match status" value="1"/>
</dbReference>
<keyword evidence="1" id="KW-0677">Repeat</keyword>
<reference evidence="4 5" key="1">
    <citation type="journal article" date="2017" name="Genome Announc.">
        <title>Genome sequence of the saprophytic ascomycete Epicoccum nigrum ICMP 19927 strain isolated from New Zealand.</title>
        <authorList>
            <person name="Fokin M."/>
            <person name="Fleetwood D."/>
            <person name="Weir B.S."/>
            <person name="Villas-Boas S.G."/>
        </authorList>
    </citation>
    <scope>NUCLEOTIDE SEQUENCE [LARGE SCALE GENOMIC DNA]</scope>
    <source>
        <strain evidence="4 5">ICMP 19927</strain>
    </source>
</reference>
<evidence type="ECO:0000256" key="2">
    <source>
        <dbReference type="ARBA" id="ARBA00022803"/>
    </source>
</evidence>
<dbReference type="OMA" id="LHSKYWL"/>
<dbReference type="PROSITE" id="PS00108">
    <property type="entry name" value="PROTEIN_KINASE_ST"/>
    <property type="match status" value="1"/>
</dbReference>
<proteinExistence type="predicted"/>
<dbReference type="CDD" id="cd00180">
    <property type="entry name" value="PKc"/>
    <property type="match status" value="1"/>
</dbReference>
<dbReference type="InParanoid" id="A0A1Y2M8V2"/>
<feature type="domain" description="Protein kinase" evidence="3">
    <location>
        <begin position="514"/>
        <end position="795"/>
    </location>
</feature>
<sequence>MFSFKMRGTGGKEYKLGRKYFNQQKYGVAEPLLRESAQQREKGLGAEHVDTLESKYRLAVTLHDQQKYGEAEPLFRESVQQREKVLGAEHVDTLHSKYWLAQREKVLGAEHVDTLHSKYWLAVTLHDQQKYGEAEPLLRELVQQREKGLGAEHVDTLWSKYRLVVTLHRQQKYGEAEPLLRESVQQREKVLGAEHVDTLHSKYWLAVTLHDQQKYGEAEPLFRESVQQREKVLGAEHVDTLHSKYWLAVTLHDQQKYGEAEPLLRESVQQREKVLGAEHVGTLHSKYWLALTLHEQQKYGEAEPLLRESVQQREKGLGAEHVDTLWSKYRLVVTLHRQQKYGEAEPLLRESVQQREKVLGGHHKDTLASKELLQKVVLAKVPPAPTNALAETVFSRLSDFFTDSSQTQTAYTDSEIQQVSILLSQVNLQWSKVPRIYMVLRIIGCLDLLDAFIDLGLSDYWLPFTERSLPPRLRPGKRSQFVAAQNLVMTKSMDLEKGKRGQHCYFQQDEPLPLEMKGILGSGGFGQVDRVLSTISFREYALKRVSRSAVFSGRTEEDNRRRAECVKQFIAEIGALKRLKHHHVVEFVGSYTDAKYIGLVMSPVADMDLSAYLADADTARYRELRTFFGCLAQALAFLHEQSIRHKDIKPSNILVHGGNVLFTDFGLAFDFTDKEGSTTVSMVNGMTPRYCAPEVADCEPRNTLSDIWSLGVVFLEMTAVLKGRTVAYMYEFLKAHGSGQAYVRTNPTGTDALIAELKETGSPTDNAALKWVQDMVTLQQQLRPTAASLIASITSAGQEGDRKVTFCGICCASPDDFLSGFDELEIADSR</sequence>
<dbReference type="GO" id="GO:0004672">
    <property type="term" value="F:protein kinase activity"/>
    <property type="evidence" value="ECO:0007669"/>
    <property type="project" value="InterPro"/>
</dbReference>
<dbReference type="PANTHER" id="PTHR45641">
    <property type="entry name" value="TETRATRICOPEPTIDE REPEAT PROTEIN (AFU_ORTHOLOGUE AFUA_6G03870)"/>
    <property type="match status" value="1"/>
</dbReference>
<protein>
    <recommendedName>
        <fullName evidence="3">Protein kinase domain-containing protein</fullName>
    </recommendedName>
</protein>
<keyword evidence="5" id="KW-1185">Reference proteome</keyword>
<dbReference type="Proteomes" id="UP000193240">
    <property type="component" value="Unassembled WGS sequence"/>
</dbReference>
<gene>
    <name evidence="4" type="ORF">B5807_03137</name>
</gene>